<evidence type="ECO:0000313" key="4">
    <source>
        <dbReference type="Proteomes" id="UP000694429"/>
    </source>
</evidence>
<dbReference type="SMART" id="SM00409">
    <property type="entry name" value="IG"/>
    <property type="match status" value="1"/>
</dbReference>
<dbReference type="InterPro" id="IPR003599">
    <property type="entry name" value="Ig_sub"/>
</dbReference>
<reference evidence="3" key="1">
    <citation type="submission" date="2025-08" db="UniProtKB">
        <authorList>
            <consortium name="Ensembl"/>
        </authorList>
    </citation>
    <scope>IDENTIFICATION</scope>
</reference>
<dbReference type="Ensembl" id="ENSCAFT00030013421.1">
    <property type="protein sequence ID" value="ENSCAFP00030011721.1"/>
    <property type="gene ID" value="ENSCAFG00030007306.1"/>
</dbReference>
<proteinExistence type="predicted"/>
<dbReference type="Proteomes" id="UP000694429">
    <property type="component" value="Unassembled WGS sequence"/>
</dbReference>
<dbReference type="InterPro" id="IPR050150">
    <property type="entry name" value="IgV_Light_Chain"/>
</dbReference>
<sequence length="248" mass="26253">LQTSTGSVSAPWDEPLTSHQPFLSCLFGICGLRCADSASLGISVPGTDSDHLLLPVLTLCTGSVASSVLTQPPSVSVSLGQTATISCSGESLSKYYAQWFQQKAGQVPVLVIYKDTERPSGIPDRFSGSSSGNTHTLTISGARAEDEADYYCESEVSTGTAHSDTGRWGSETQTHKPLLCLCHLLLQSQGLCTEPKQVCPRSHISGPQAAPPHTLDGGSAQGVLADDMDTLIITIFHSGHENSNFRIY</sequence>
<evidence type="ECO:0000313" key="3">
    <source>
        <dbReference type="Ensembl" id="ENSCAFP00030011721.1"/>
    </source>
</evidence>
<dbReference type="SMART" id="SM00406">
    <property type="entry name" value="IGv"/>
    <property type="match status" value="1"/>
</dbReference>
<feature type="region of interest" description="Disordered" evidence="1">
    <location>
        <begin position="200"/>
        <end position="221"/>
    </location>
</feature>
<feature type="domain" description="Ig-like" evidence="2">
    <location>
        <begin position="55"/>
        <end position="152"/>
    </location>
</feature>
<dbReference type="FunFam" id="2.60.40.10:FF:001713">
    <property type="entry name" value="Immunoglobulin lambda variable 3-19"/>
    <property type="match status" value="1"/>
</dbReference>
<dbReference type="InterPro" id="IPR036179">
    <property type="entry name" value="Ig-like_dom_sf"/>
</dbReference>
<protein>
    <recommendedName>
        <fullName evidence="2">Ig-like domain-containing protein</fullName>
    </recommendedName>
</protein>
<name>A0A8C0MUE6_CANLF</name>
<evidence type="ECO:0000256" key="1">
    <source>
        <dbReference type="SAM" id="MobiDB-lite"/>
    </source>
</evidence>
<organism evidence="3 4">
    <name type="scientific">Canis lupus familiaris</name>
    <name type="common">Dog</name>
    <name type="synonym">Canis familiaris</name>
    <dbReference type="NCBI Taxonomy" id="9615"/>
    <lineage>
        <taxon>Eukaryota</taxon>
        <taxon>Metazoa</taxon>
        <taxon>Chordata</taxon>
        <taxon>Craniata</taxon>
        <taxon>Vertebrata</taxon>
        <taxon>Euteleostomi</taxon>
        <taxon>Mammalia</taxon>
        <taxon>Eutheria</taxon>
        <taxon>Laurasiatheria</taxon>
        <taxon>Carnivora</taxon>
        <taxon>Caniformia</taxon>
        <taxon>Canidae</taxon>
        <taxon>Canis</taxon>
    </lineage>
</organism>
<dbReference type="PROSITE" id="PS50835">
    <property type="entry name" value="IG_LIKE"/>
    <property type="match status" value="1"/>
</dbReference>
<dbReference type="Gene3D" id="2.60.40.10">
    <property type="entry name" value="Immunoglobulins"/>
    <property type="match status" value="1"/>
</dbReference>
<dbReference type="Pfam" id="PF07686">
    <property type="entry name" value="V-set"/>
    <property type="match status" value="1"/>
</dbReference>
<dbReference type="PANTHER" id="PTHR23267">
    <property type="entry name" value="IMMUNOGLOBULIN LIGHT CHAIN"/>
    <property type="match status" value="1"/>
</dbReference>
<evidence type="ECO:0000259" key="2">
    <source>
        <dbReference type="PROSITE" id="PS50835"/>
    </source>
</evidence>
<accession>A0A8C0MUE6</accession>
<dbReference type="InterPro" id="IPR007110">
    <property type="entry name" value="Ig-like_dom"/>
</dbReference>
<dbReference type="AlphaFoldDB" id="A0A8C0MUE6"/>
<dbReference type="SUPFAM" id="SSF48726">
    <property type="entry name" value="Immunoglobulin"/>
    <property type="match status" value="1"/>
</dbReference>
<dbReference type="InterPro" id="IPR013106">
    <property type="entry name" value="Ig_V-set"/>
</dbReference>
<dbReference type="InterPro" id="IPR013783">
    <property type="entry name" value="Ig-like_fold"/>
</dbReference>